<keyword evidence="2" id="KW-1185">Reference proteome</keyword>
<reference evidence="1" key="1">
    <citation type="submission" date="2023-06" db="EMBL/GenBank/DDBJ databases">
        <title>Genome-scale phylogeny and comparative genomics of the fungal order Sordariales.</title>
        <authorList>
            <consortium name="Lawrence Berkeley National Laboratory"/>
            <person name="Hensen N."/>
            <person name="Bonometti L."/>
            <person name="Westerberg I."/>
            <person name="Brannstrom I.O."/>
            <person name="Guillou S."/>
            <person name="Cros-Aarteil S."/>
            <person name="Calhoun S."/>
            <person name="Haridas S."/>
            <person name="Kuo A."/>
            <person name="Mondo S."/>
            <person name="Pangilinan J."/>
            <person name="Riley R."/>
            <person name="Labutti K."/>
            <person name="Andreopoulos B."/>
            <person name="Lipzen A."/>
            <person name="Chen C."/>
            <person name="Yanf M."/>
            <person name="Daum C."/>
            <person name="Ng V."/>
            <person name="Clum A."/>
            <person name="Steindorff A."/>
            <person name="Ohm R."/>
            <person name="Martin F."/>
            <person name="Silar P."/>
            <person name="Natvig D."/>
            <person name="Lalanne C."/>
            <person name="Gautier V."/>
            <person name="Ament-Velasquez S.L."/>
            <person name="Kruys A."/>
            <person name="Hutchinson M.I."/>
            <person name="Powell A.J."/>
            <person name="Barry K."/>
            <person name="Miller A.N."/>
            <person name="Grigoriev I.V."/>
            <person name="Debuchy R."/>
            <person name="Gladieux P."/>
            <person name="Thoren M.H."/>
            <person name="Johannesson H."/>
        </authorList>
    </citation>
    <scope>NUCLEOTIDE SEQUENCE</scope>
    <source>
        <strain evidence="1">SMH4607-1</strain>
    </source>
</reference>
<evidence type="ECO:0000313" key="1">
    <source>
        <dbReference type="EMBL" id="KAK0707924.1"/>
    </source>
</evidence>
<evidence type="ECO:0000313" key="2">
    <source>
        <dbReference type="Proteomes" id="UP001172102"/>
    </source>
</evidence>
<protein>
    <submittedName>
        <fullName evidence="1">Uncharacterized protein</fullName>
    </submittedName>
</protein>
<name>A0AA40A280_9PEZI</name>
<dbReference type="AlphaFoldDB" id="A0AA40A280"/>
<dbReference type="EMBL" id="JAUKUA010000006">
    <property type="protein sequence ID" value="KAK0707924.1"/>
    <property type="molecule type" value="Genomic_DNA"/>
</dbReference>
<gene>
    <name evidence="1" type="ORF">B0H67DRAFT_588908</name>
</gene>
<proteinExistence type="predicted"/>
<organism evidence="1 2">
    <name type="scientific">Lasiosphaeris hirsuta</name>
    <dbReference type="NCBI Taxonomy" id="260670"/>
    <lineage>
        <taxon>Eukaryota</taxon>
        <taxon>Fungi</taxon>
        <taxon>Dikarya</taxon>
        <taxon>Ascomycota</taxon>
        <taxon>Pezizomycotina</taxon>
        <taxon>Sordariomycetes</taxon>
        <taxon>Sordariomycetidae</taxon>
        <taxon>Sordariales</taxon>
        <taxon>Lasiosphaeriaceae</taxon>
        <taxon>Lasiosphaeris</taxon>
    </lineage>
</organism>
<comment type="caution">
    <text evidence="1">The sequence shown here is derived from an EMBL/GenBank/DDBJ whole genome shotgun (WGS) entry which is preliminary data.</text>
</comment>
<dbReference type="Proteomes" id="UP001172102">
    <property type="component" value="Unassembled WGS sequence"/>
</dbReference>
<sequence length="85" mass="9238">MYLDTSLFLSTTIPFTLSNSKPLSAFPAFCLASAITNPAIAAQASTTPRCSISNPTATNPVAVVRDSLPRSHWTPRHWKNLPCYT</sequence>
<accession>A0AA40A280</accession>